<keyword evidence="6 9" id="KW-0472">Membrane</keyword>
<keyword evidence="4 8" id="KW-0812">Transmembrane</keyword>
<sequence length="111" mass="11574">MSQSYLYLGIAIAAEVVATSFLKSAEGFTRLWPSLIVAAGYAIAFVCLSLALRTIPTGVAYAIWSGAGVVLVSAIAWIFMGQKLDAPALIGMALILAGVLVINLFSRTAGH</sequence>
<organism evidence="11 12">
    <name type="scientific">Comamonas kerstersii</name>
    <dbReference type="NCBI Taxonomy" id="225992"/>
    <lineage>
        <taxon>Bacteria</taxon>
        <taxon>Pseudomonadati</taxon>
        <taxon>Pseudomonadota</taxon>
        <taxon>Betaproteobacteria</taxon>
        <taxon>Burkholderiales</taxon>
        <taxon>Comamonadaceae</taxon>
        <taxon>Comamonas</taxon>
    </lineage>
</organism>
<feature type="transmembrane region" description="Helical" evidence="9">
    <location>
        <begin position="5"/>
        <end position="25"/>
    </location>
</feature>
<evidence type="ECO:0000256" key="7">
    <source>
        <dbReference type="ARBA" id="ARBA00038032"/>
    </source>
</evidence>
<dbReference type="GO" id="GO:1990961">
    <property type="term" value="P:xenobiotic detoxification by transmembrane export across the plasma membrane"/>
    <property type="evidence" value="ECO:0007669"/>
    <property type="project" value="UniProtKB-ARBA"/>
</dbReference>
<gene>
    <name evidence="11" type="ORF">AS359_09465</name>
    <name evidence="10" type="ORF">B5M06_10880</name>
</gene>
<reference evidence="10 13" key="2">
    <citation type="submission" date="2017-03" db="EMBL/GenBank/DDBJ databases">
        <title>Rapid Whole Genome Sequencing of Comamonas kerstersii Causing Continuous ambulatory Peritoneal Dialysis-Associated Peritonitis.</title>
        <authorList>
            <person name="Zheng B."/>
        </authorList>
    </citation>
    <scope>NUCLEOTIDE SEQUENCE [LARGE SCALE GENOMIC DNA]</scope>
    <source>
        <strain evidence="10 13">8943</strain>
    </source>
</reference>
<evidence type="ECO:0000256" key="8">
    <source>
        <dbReference type="RuleBase" id="RU003942"/>
    </source>
</evidence>
<dbReference type="RefSeq" id="WP_054066655.1">
    <property type="nucleotide sequence ID" value="NZ_CATYED010000008.1"/>
</dbReference>
<dbReference type="GeneID" id="83039823"/>
<accession>A0A1V0BFG5</accession>
<keyword evidence="12" id="KW-1185">Reference proteome</keyword>
<dbReference type="GO" id="GO:0015220">
    <property type="term" value="F:choline transmembrane transporter activity"/>
    <property type="evidence" value="ECO:0007669"/>
    <property type="project" value="TreeGrafter"/>
</dbReference>
<dbReference type="InterPro" id="IPR000390">
    <property type="entry name" value="Small_drug/metabolite_transptr"/>
</dbReference>
<dbReference type="GO" id="GO:0015199">
    <property type="term" value="F:amino-acid betaine transmembrane transporter activity"/>
    <property type="evidence" value="ECO:0007669"/>
    <property type="project" value="TreeGrafter"/>
</dbReference>
<dbReference type="Gene3D" id="1.10.3730.20">
    <property type="match status" value="1"/>
</dbReference>
<feature type="transmembrane region" description="Helical" evidence="9">
    <location>
        <begin position="59"/>
        <end position="80"/>
    </location>
</feature>
<dbReference type="GO" id="GO:0015297">
    <property type="term" value="F:antiporter activity"/>
    <property type="evidence" value="ECO:0007669"/>
    <property type="project" value="TreeGrafter"/>
</dbReference>
<dbReference type="KEGG" id="cke:B5M06_10880"/>
<evidence type="ECO:0000256" key="9">
    <source>
        <dbReference type="SAM" id="Phobius"/>
    </source>
</evidence>
<evidence type="ECO:0000256" key="3">
    <source>
        <dbReference type="ARBA" id="ARBA00022475"/>
    </source>
</evidence>
<evidence type="ECO:0000313" key="13">
    <source>
        <dbReference type="Proteomes" id="UP000242792"/>
    </source>
</evidence>
<keyword evidence="5 9" id="KW-1133">Transmembrane helix</keyword>
<dbReference type="EMBL" id="LPXH01000025">
    <property type="protein sequence ID" value="KUF41030.1"/>
    <property type="molecule type" value="Genomic_DNA"/>
</dbReference>
<feature type="transmembrane region" description="Helical" evidence="9">
    <location>
        <begin position="31"/>
        <end position="52"/>
    </location>
</feature>
<evidence type="ECO:0000313" key="11">
    <source>
        <dbReference type="EMBL" id="KUF41030.1"/>
    </source>
</evidence>
<evidence type="ECO:0000256" key="2">
    <source>
        <dbReference type="ARBA" id="ARBA00022448"/>
    </source>
</evidence>
<name>A0A0W7Z0P7_9BURK</name>
<evidence type="ECO:0000256" key="5">
    <source>
        <dbReference type="ARBA" id="ARBA00022989"/>
    </source>
</evidence>
<dbReference type="EMBL" id="CP020121">
    <property type="protein sequence ID" value="AQZ98677.1"/>
    <property type="molecule type" value="Genomic_DNA"/>
</dbReference>
<protein>
    <submittedName>
        <fullName evidence="10">QacE family quaternary ammonium compound efflux SMR transporter</fullName>
    </submittedName>
</protein>
<dbReference type="Proteomes" id="UP000053300">
    <property type="component" value="Unassembled WGS sequence"/>
</dbReference>
<evidence type="ECO:0000256" key="4">
    <source>
        <dbReference type="ARBA" id="ARBA00022692"/>
    </source>
</evidence>
<dbReference type="GO" id="GO:0005886">
    <property type="term" value="C:plasma membrane"/>
    <property type="evidence" value="ECO:0007669"/>
    <property type="project" value="UniProtKB-SubCell"/>
</dbReference>
<dbReference type="OrthoDB" id="9808638at2"/>
<dbReference type="SUPFAM" id="SSF103481">
    <property type="entry name" value="Multidrug resistance efflux transporter EmrE"/>
    <property type="match status" value="1"/>
</dbReference>
<keyword evidence="2" id="KW-0813">Transport</keyword>
<dbReference type="PANTHER" id="PTHR30561:SF1">
    <property type="entry name" value="MULTIDRUG TRANSPORTER EMRE"/>
    <property type="match status" value="1"/>
</dbReference>
<feature type="transmembrane region" description="Helical" evidence="9">
    <location>
        <begin position="86"/>
        <end position="105"/>
    </location>
</feature>
<reference evidence="11 12" key="1">
    <citation type="submission" date="2015-12" db="EMBL/GenBank/DDBJ databases">
        <title>Complete genome sequence of a multi-drug resistant strain Acidovorax sp. 12322-1.</title>
        <authorList>
            <person name="Ming D."/>
            <person name="Wang M."/>
            <person name="Hu S."/>
            <person name="Zhou Y."/>
            <person name="Jiang T."/>
        </authorList>
    </citation>
    <scope>NUCLEOTIDE SEQUENCE [LARGE SCALE GENOMIC DNA]</scope>
    <source>
        <strain evidence="11 12">12322-1</strain>
    </source>
</reference>
<evidence type="ECO:0000313" key="10">
    <source>
        <dbReference type="EMBL" id="AQZ98677.1"/>
    </source>
</evidence>
<evidence type="ECO:0000313" key="12">
    <source>
        <dbReference type="Proteomes" id="UP000053300"/>
    </source>
</evidence>
<dbReference type="InterPro" id="IPR037185">
    <property type="entry name" value="EmrE-like"/>
</dbReference>
<accession>A0A1V3TIS4</accession>
<keyword evidence="3" id="KW-1003">Cell membrane</keyword>
<dbReference type="GO" id="GO:0031460">
    <property type="term" value="P:glycine betaine transport"/>
    <property type="evidence" value="ECO:0007669"/>
    <property type="project" value="TreeGrafter"/>
</dbReference>
<accession>A0A0W7Z0P7</accession>
<proteinExistence type="inferred from homology"/>
<evidence type="ECO:0000256" key="1">
    <source>
        <dbReference type="ARBA" id="ARBA00004651"/>
    </source>
</evidence>
<dbReference type="FunFam" id="1.10.3730.20:FF:000001">
    <property type="entry name" value="Quaternary ammonium compound resistance transporter SugE"/>
    <property type="match status" value="1"/>
</dbReference>
<dbReference type="InterPro" id="IPR045324">
    <property type="entry name" value="Small_multidrug_res"/>
</dbReference>
<evidence type="ECO:0000256" key="6">
    <source>
        <dbReference type="ARBA" id="ARBA00023136"/>
    </source>
</evidence>
<dbReference type="Pfam" id="PF00893">
    <property type="entry name" value="Multi_Drug_Res"/>
    <property type="match status" value="1"/>
</dbReference>
<comment type="similarity">
    <text evidence="7 8">Belongs to the drug/metabolite transporter (DMT) superfamily. Small multidrug resistance (SMR) (TC 2.A.7.1) family.</text>
</comment>
<dbReference type="Proteomes" id="UP000242792">
    <property type="component" value="Chromosome"/>
</dbReference>
<comment type="subcellular location">
    <subcellularLocation>
        <location evidence="1 8">Cell membrane</location>
        <topology evidence="1 8">Multi-pass membrane protein</topology>
    </subcellularLocation>
</comment>
<dbReference type="AlphaFoldDB" id="A0A0W7Z0P7"/>
<dbReference type="PANTHER" id="PTHR30561">
    <property type="entry name" value="SMR FAMILY PROTON-DEPENDENT DRUG EFFLUX TRANSPORTER SUGE"/>
    <property type="match status" value="1"/>
</dbReference>